<proteinExistence type="predicted"/>
<dbReference type="EMBL" id="JAPTMU010000008">
    <property type="protein sequence ID" value="KAJ4938941.1"/>
    <property type="molecule type" value="Genomic_DNA"/>
</dbReference>
<feature type="compositionally biased region" description="Polar residues" evidence="1">
    <location>
        <begin position="103"/>
        <end position="118"/>
    </location>
</feature>
<feature type="compositionally biased region" description="Pro residues" evidence="1">
    <location>
        <begin position="156"/>
        <end position="169"/>
    </location>
</feature>
<gene>
    <name evidence="2" type="ORF">JOQ06_028406</name>
</gene>
<evidence type="ECO:0000313" key="2">
    <source>
        <dbReference type="EMBL" id="KAJ4938941.1"/>
    </source>
</evidence>
<feature type="compositionally biased region" description="Polar residues" evidence="1">
    <location>
        <begin position="140"/>
        <end position="152"/>
    </location>
</feature>
<protein>
    <submittedName>
        <fullName evidence="2">Uncharacterized protein</fullName>
    </submittedName>
</protein>
<keyword evidence="3" id="KW-1185">Reference proteome</keyword>
<reference evidence="2" key="1">
    <citation type="submission" date="2022-11" db="EMBL/GenBank/DDBJ databases">
        <title>Chromosome-level genome of Pogonophryne albipinna.</title>
        <authorList>
            <person name="Jo E."/>
        </authorList>
    </citation>
    <scope>NUCLEOTIDE SEQUENCE</scope>
    <source>
        <strain evidence="2">SGF0006</strain>
        <tissue evidence="2">Muscle</tissue>
    </source>
</reference>
<feature type="region of interest" description="Disordered" evidence="1">
    <location>
        <begin position="17"/>
        <end position="197"/>
    </location>
</feature>
<evidence type="ECO:0000313" key="3">
    <source>
        <dbReference type="Proteomes" id="UP001219934"/>
    </source>
</evidence>
<dbReference type="Proteomes" id="UP001219934">
    <property type="component" value="Unassembled WGS sequence"/>
</dbReference>
<dbReference type="AlphaFoldDB" id="A0AAD6FLR1"/>
<accession>A0AAD6FLR1</accession>
<feature type="compositionally biased region" description="Low complexity" evidence="1">
    <location>
        <begin position="89"/>
        <end position="102"/>
    </location>
</feature>
<comment type="caution">
    <text evidence="2">The sequence shown here is derived from an EMBL/GenBank/DDBJ whole genome shotgun (WGS) entry which is preliminary data.</text>
</comment>
<sequence length="197" mass="19815">MKALYDIKTDRHISFWGDSQGCTGPRWDGSTGLTEQAGSAGIHPQHQPGNRGHLQDLSGSIDDLPTGTEGGLGSAVSVAGSTQSQHSRSGSGPISPASGPPANTSAPGSAMASQSSGNGPEGAHPPNTRSPMAQEKGFMSNMQRNQPGSQFASPQSGPPMSPHPSPGGPLYPGMGAYSQSGSSGSYGPQGSQYGNQG</sequence>
<feature type="compositionally biased region" description="Low complexity" evidence="1">
    <location>
        <begin position="177"/>
        <end position="197"/>
    </location>
</feature>
<evidence type="ECO:0000256" key="1">
    <source>
        <dbReference type="SAM" id="MobiDB-lite"/>
    </source>
</evidence>
<name>A0AAD6FLR1_9TELE</name>
<organism evidence="2 3">
    <name type="scientific">Pogonophryne albipinna</name>
    <dbReference type="NCBI Taxonomy" id="1090488"/>
    <lineage>
        <taxon>Eukaryota</taxon>
        <taxon>Metazoa</taxon>
        <taxon>Chordata</taxon>
        <taxon>Craniata</taxon>
        <taxon>Vertebrata</taxon>
        <taxon>Euteleostomi</taxon>
        <taxon>Actinopterygii</taxon>
        <taxon>Neopterygii</taxon>
        <taxon>Teleostei</taxon>
        <taxon>Neoteleostei</taxon>
        <taxon>Acanthomorphata</taxon>
        <taxon>Eupercaria</taxon>
        <taxon>Perciformes</taxon>
        <taxon>Notothenioidei</taxon>
        <taxon>Pogonophryne</taxon>
    </lineage>
</organism>